<dbReference type="Pfam" id="PF11159">
    <property type="entry name" value="DUF2939"/>
    <property type="match status" value="1"/>
</dbReference>
<proteinExistence type="predicted"/>
<comment type="caution">
    <text evidence="1">The sequence shown here is derived from an EMBL/GenBank/DDBJ whole genome shotgun (WGS) entry which is preliminary data.</text>
</comment>
<protein>
    <submittedName>
        <fullName evidence="1">DUF2939 domain-containing protein</fullName>
    </submittedName>
</protein>
<name>A0A419RR62_9SPHN</name>
<dbReference type="AlphaFoldDB" id="A0A419RR62"/>
<dbReference type="EMBL" id="RAHX01000001">
    <property type="protein sequence ID" value="RJY08259.1"/>
    <property type="molecule type" value="Genomic_DNA"/>
</dbReference>
<dbReference type="RefSeq" id="WP_120047147.1">
    <property type="nucleotide sequence ID" value="NZ_RAHX01000001.1"/>
</dbReference>
<dbReference type="InterPro" id="IPR021330">
    <property type="entry name" value="DUF2939"/>
</dbReference>
<keyword evidence="2" id="KW-1185">Reference proteome</keyword>
<evidence type="ECO:0000313" key="1">
    <source>
        <dbReference type="EMBL" id="RJY08259.1"/>
    </source>
</evidence>
<evidence type="ECO:0000313" key="2">
    <source>
        <dbReference type="Proteomes" id="UP000285232"/>
    </source>
</evidence>
<accession>A0A419RR62</accession>
<gene>
    <name evidence="1" type="ORF">D6201_01795</name>
</gene>
<organism evidence="1 2">
    <name type="scientific">Aurantiacibacter aquimixticola</name>
    <dbReference type="NCBI Taxonomy" id="1958945"/>
    <lineage>
        <taxon>Bacteria</taxon>
        <taxon>Pseudomonadati</taxon>
        <taxon>Pseudomonadota</taxon>
        <taxon>Alphaproteobacteria</taxon>
        <taxon>Sphingomonadales</taxon>
        <taxon>Erythrobacteraceae</taxon>
        <taxon>Aurantiacibacter</taxon>
    </lineage>
</organism>
<dbReference type="OrthoDB" id="7406839at2"/>
<dbReference type="Proteomes" id="UP000285232">
    <property type="component" value="Unassembled WGS sequence"/>
</dbReference>
<reference evidence="1 2" key="1">
    <citation type="journal article" date="2017" name="Int. J. Syst. Evol. Microbiol.">
        <title>Erythrobacter aquimixticola sp. nov., isolated from the junction between the ocean and a freshwater spring.</title>
        <authorList>
            <person name="Park S."/>
            <person name="Jung Y.T."/>
            <person name="Choi S.J."/>
            <person name="Yoon J.H."/>
        </authorList>
    </citation>
    <scope>NUCLEOTIDE SEQUENCE [LARGE SCALE GENOMIC DNA]</scope>
    <source>
        <strain evidence="1 2">JSSK-14</strain>
    </source>
</reference>
<sequence>MKKLLALILLAAALAGGWYFASPWWAMKSLADAAQAGDTAALEEKVDFPALRASASDQISEATRRRAGQGGLLDGIGGVVAERVGREVANRAITPENVGAMVAGGAFASGLLPERLRGQDIGWNIERESFDYFRAIGTFEDGTAGPTLIFRRDGLGWLLTGVELT</sequence>